<feature type="domain" description="DDE" evidence="1">
    <location>
        <begin position="59"/>
        <end position="97"/>
    </location>
</feature>
<dbReference type="Pfam" id="PF13610">
    <property type="entry name" value="DDE_Tnp_IS240"/>
    <property type="match status" value="1"/>
</dbReference>
<dbReference type="EMBL" id="FCOK02000119">
    <property type="protein sequence ID" value="SAL72205.1"/>
    <property type="molecule type" value="Genomic_DNA"/>
</dbReference>
<organism evidence="2 3">
    <name type="scientific">Caballeronia udeis</name>
    <dbReference type="NCBI Taxonomy" id="1232866"/>
    <lineage>
        <taxon>Bacteria</taxon>
        <taxon>Pseudomonadati</taxon>
        <taxon>Pseudomonadota</taxon>
        <taxon>Betaproteobacteria</taxon>
        <taxon>Burkholderiales</taxon>
        <taxon>Burkholderiaceae</taxon>
        <taxon>Caballeronia</taxon>
    </lineage>
</organism>
<gene>
    <name evidence="2" type="ORF">AWB69_08768</name>
</gene>
<accession>A0A158JU31</accession>
<evidence type="ECO:0000313" key="2">
    <source>
        <dbReference type="EMBL" id="SAL72205.1"/>
    </source>
</evidence>
<sequence length="131" mass="15159">MSYAVWLYYCFPLNERMVVGTAGNACIELTYETVQRWTVKFGLSIARRIRFTTLGWSGKWDLDEVVVTINSKRRWLWRAVDQHGVVLDLLAQSRRQARCQDAHAQAAKEVWVAARMPTPISFSARRRRAGI</sequence>
<name>A0A158JU31_9BURK</name>
<dbReference type="AlphaFoldDB" id="A0A158JU31"/>
<dbReference type="Proteomes" id="UP000054683">
    <property type="component" value="Unassembled WGS sequence"/>
</dbReference>
<dbReference type="PANTHER" id="PTHR35528:SF3">
    <property type="entry name" value="BLL1675 PROTEIN"/>
    <property type="match status" value="1"/>
</dbReference>
<proteinExistence type="predicted"/>
<dbReference type="InterPro" id="IPR052183">
    <property type="entry name" value="IS_Transposase"/>
</dbReference>
<protein>
    <submittedName>
        <fullName evidence="2">IS element transposase</fullName>
    </submittedName>
</protein>
<evidence type="ECO:0000259" key="1">
    <source>
        <dbReference type="Pfam" id="PF13610"/>
    </source>
</evidence>
<dbReference type="InterPro" id="IPR032874">
    <property type="entry name" value="DDE_dom"/>
</dbReference>
<reference evidence="2 3" key="1">
    <citation type="submission" date="2016-01" db="EMBL/GenBank/DDBJ databases">
        <authorList>
            <person name="Oliw E.H."/>
        </authorList>
    </citation>
    <scope>NUCLEOTIDE SEQUENCE [LARGE SCALE GENOMIC DNA]</scope>
    <source>
        <strain evidence="2">LMG 27134</strain>
    </source>
</reference>
<dbReference type="PANTHER" id="PTHR35528">
    <property type="entry name" value="BLL1675 PROTEIN"/>
    <property type="match status" value="1"/>
</dbReference>
<evidence type="ECO:0000313" key="3">
    <source>
        <dbReference type="Proteomes" id="UP000054683"/>
    </source>
</evidence>